<keyword evidence="3" id="KW-1185">Reference proteome</keyword>
<evidence type="ECO:0008006" key="4">
    <source>
        <dbReference type="Google" id="ProtNLM"/>
    </source>
</evidence>
<evidence type="ECO:0000313" key="2">
    <source>
        <dbReference type="EMBL" id="QEI05347.1"/>
    </source>
</evidence>
<feature type="chain" id="PRO_5023046276" description="Cell envelope biogenesis protein TolA" evidence="1">
    <location>
        <begin position="23"/>
        <end position="124"/>
    </location>
</feature>
<dbReference type="AlphaFoldDB" id="A0A5C0AY92"/>
<accession>A0A5C0AY92</accession>
<protein>
    <recommendedName>
        <fullName evidence="4">Cell envelope biogenesis protein TolA</fullName>
    </recommendedName>
</protein>
<sequence>MNLKSGLAIAVLGLSITGGAFAATAAENAMKAQEERIEGEYKAQRVECDRLSGNQKDVCQTQAKANRDKALADNKAAGKTAEAQADAAKTKREADYRVAREKCDPLSGAAKDQCVDRAKADYGK</sequence>
<dbReference type="KEGG" id="pacr:FXN63_05430"/>
<dbReference type="RefSeq" id="WP_148813501.1">
    <property type="nucleotide sequence ID" value="NZ_CP043046.1"/>
</dbReference>
<keyword evidence="1" id="KW-0732">Signal</keyword>
<gene>
    <name evidence="2" type="ORF">FXN63_05430</name>
</gene>
<proteinExistence type="predicted"/>
<evidence type="ECO:0000313" key="3">
    <source>
        <dbReference type="Proteomes" id="UP000325161"/>
    </source>
</evidence>
<organism evidence="2 3">
    <name type="scientific">Pigmentiphaga aceris</name>
    <dbReference type="NCBI Taxonomy" id="1940612"/>
    <lineage>
        <taxon>Bacteria</taxon>
        <taxon>Pseudomonadati</taxon>
        <taxon>Pseudomonadota</taxon>
        <taxon>Betaproteobacteria</taxon>
        <taxon>Burkholderiales</taxon>
        <taxon>Alcaligenaceae</taxon>
        <taxon>Pigmentiphaga</taxon>
    </lineage>
</organism>
<feature type="signal peptide" evidence="1">
    <location>
        <begin position="1"/>
        <end position="22"/>
    </location>
</feature>
<dbReference type="EMBL" id="CP043046">
    <property type="protein sequence ID" value="QEI05347.1"/>
    <property type="molecule type" value="Genomic_DNA"/>
</dbReference>
<name>A0A5C0AY92_9BURK</name>
<dbReference type="Proteomes" id="UP000325161">
    <property type="component" value="Chromosome"/>
</dbReference>
<reference evidence="2 3" key="1">
    <citation type="submission" date="2019-08" db="EMBL/GenBank/DDBJ databases">
        <title>Amphibian skin-associated Pigmentiphaga: genome sequence and occurrence across geography and hosts.</title>
        <authorList>
            <person name="Bletz M.C."/>
            <person name="Bunk B."/>
            <person name="Sproeer C."/>
            <person name="Biwer P."/>
            <person name="Reiter S."/>
            <person name="Rabemananjara F.C.E."/>
            <person name="Schulz S."/>
            <person name="Overmann J."/>
            <person name="Vences M."/>
        </authorList>
    </citation>
    <scope>NUCLEOTIDE SEQUENCE [LARGE SCALE GENOMIC DNA]</scope>
    <source>
        <strain evidence="2 3">Mada1488</strain>
    </source>
</reference>
<evidence type="ECO:0000256" key="1">
    <source>
        <dbReference type="SAM" id="SignalP"/>
    </source>
</evidence>
<dbReference type="OrthoDB" id="5769605at2"/>